<accession>A0A810N4P4</accession>
<feature type="compositionally biased region" description="Basic and acidic residues" evidence="1">
    <location>
        <begin position="178"/>
        <end position="187"/>
    </location>
</feature>
<dbReference type="Gene3D" id="1.10.260.40">
    <property type="entry name" value="lambda repressor-like DNA-binding domains"/>
    <property type="match status" value="1"/>
</dbReference>
<evidence type="ECO:0000313" key="3">
    <source>
        <dbReference type="EMBL" id="BCJ68701.1"/>
    </source>
</evidence>
<keyword evidence="4" id="KW-1185">Reference proteome</keyword>
<dbReference type="SUPFAM" id="SSF47413">
    <property type="entry name" value="lambda repressor-like DNA-binding domains"/>
    <property type="match status" value="1"/>
</dbReference>
<dbReference type="EMBL" id="AP023359">
    <property type="protein sequence ID" value="BCJ68701.1"/>
    <property type="molecule type" value="Genomic_DNA"/>
</dbReference>
<proteinExistence type="predicted"/>
<dbReference type="Pfam" id="PF13560">
    <property type="entry name" value="HTH_31"/>
    <property type="match status" value="1"/>
</dbReference>
<dbReference type="AlphaFoldDB" id="A0A810N4P4"/>
<dbReference type="SMART" id="SM00530">
    <property type="entry name" value="HTH_XRE"/>
    <property type="match status" value="1"/>
</dbReference>
<dbReference type="CDD" id="cd00093">
    <property type="entry name" value="HTH_XRE"/>
    <property type="match status" value="1"/>
</dbReference>
<organism evidence="3 4">
    <name type="scientific">Polymorphospora rubra</name>
    <dbReference type="NCBI Taxonomy" id="338584"/>
    <lineage>
        <taxon>Bacteria</taxon>
        <taxon>Bacillati</taxon>
        <taxon>Actinomycetota</taxon>
        <taxon>Actinomycetes</taxon>
        <taxon>Micromonosporales</taxon>
        <taxon>Micromonosporaceae</taxon>
        <taxon>Polymorphospora</taxon>
    </lineage>
</organism>
<dbReference type="GO" id="GO:0003677">
    <property type="term" value="F:DNA binding"/>
    <property type="evidence" value="ECO:0007669"/>
    <property type="project" value="InterPro"/>
</dbReference>
<evidence type="ECO:0000259" key="2">
    <source>
        <dbReference type="PROSITE" id="PS50943"/>
    </source>
</evidence>
<dbReference type="InterPro" id="IPR001387">
    <property type="entry name" value="Cro/C1-type_HTH"/>
</dbReference>
<feature type="domain" description="HTH cro/C1-type" evidence="2">
    <location>
        <begin position="30"/>
        <end position="66"/>
    </location>
</feature>
<dbReference type="Proteomes" id="UP000680866">
    <property type="component" value="Chromosome"/>
</dbReference>
<dbReference type="KEGG" id="pry:Prubr_57220"/>
<protein>
    <recommendedName>
        <fullName evidence="2">HTH cro/C1-type domain-containing protein</fullName>
    </recommendedName>
</protein>
<evidence type="ECO:0000313" key="4">
    <source>
        <dbReference type="Proteomes" id="UP000680866"/>
    </source>
</evidence>
<name>A0A810N4P4_9ACTN</name>
<dbReference type="InterPro" id="IPR010982">
    <property type="entry name" value="Lambda_DNA-bd_dom_sf"/>
</dbReference>
<feature type="region of interest" description="Disordered" evidence="1">
    <location>
        <begin position="170"/>
        <end position="195"/>
    </location>
</feature>
<gene>
    <name evidence="3" type="ORF">Prubr_57220</name>
</gene>
<sequence>MTEPADAPLAAAPLAAAPLAAARREVGRRLAAARRGLGITQVELARRLTYSRSSVANAEIGRALPDRTFWHYADRVLGTGDGFVRAYDTYRGLMRDRVLRQPSPVPVPATPPPATRPAPHPPAARPAPHPPAAVPPGVPVPAGSAAFAGTAGGPGCDAVEAGTVELVWGGYLVPTPGGRDRPGEDRPAAAGGSRG</sequence>
<feature type="compositionally biased region" description="Pro residues" evidence="1">
    <location>
        <begin position="103"/>
        <end position="137"/>
    </location>
</feature>
<reference evidence="3" key="1">
    <citation type="submission" date="2020-08" db="EMBL/GenBank/DDBJ databases">
        <title>Whole genome shotgun sequence of Polymorphospora rubra NBRC 101157.</title>
        <authorList>
            <person name="Komaki H."/>
            <person name="Tamura T."/>
        </authorList>
    </citation>
    <scope>NUCLEOTIDE SEQUENCE</scope>
    <source>
        <strain evidence="3">NBRC 101157</strain>
    </source>
</reference>
<feature type="region of interest" description="Disordered" evidence="1">
    <location>
        <begin position="101"/>
        <end position="137"/>
    </location>
</feature>
<dbReference type="RefSeq" id="WP_246567747.1">
    <property type="nucleotide sequence ID" value="NZ_AP023359.1"/>
</dbReference>
<dbReference type="PROSITE" id="PS50943">
    <property type="entry name" value="HTH_CROC1"/>
    <property type="match status" value="1"/>
</dbReference>
<evidence type="ECO:0000256" key="1">
    <source>
        <dbReference type="SAM" id="MobiDB-lite"/>
    </source>
</evidence>